<organism evidence="5 6">
    <name type="scientific">Cryptosporidium canis</name>
    <dbReference type="NCBI Taxonomy" id="195482"/>
    <lineage>
        <taxon>Eukaryota</taxon>
        <taxon>Sar</taxon>
        <taxon>Alveolata</taxon>
        <taxon>Apicomplexa</taxon>
        <taxon>Conoidasida</taxon>
        <taxon>Coccidia</taxon>
        <taxon>Eucoccidiorida</taxon>
        <taxon>Eimeriorina</taxon>
        <taxon>Cryptosporidiidae</taxon>
        <taxon>Cryptosporidium</taxon>
    </lineage>
</organism>
<dbReference type="Gene3D" id="3.40.50.1820">
    <property type="entry name" value="alpha/beta hydrolase"/>
    <property type="match status" value="1"/>
</dbReference>
<accession>A0ABQ8P2J7</accession>
<dbReference type="Pfam" id="PF07859">
    <property type="entry name" value="Abhydrolase_3"/>
    <property type="match status" value="1"/>
</dbReference>
<dbReference type="PROSITE" id="PS01173">
    <property type="entry name" value="LIPASE_GDXG_HIS"/>
    <property type="match status" value="1"/>
</dbReference>
<keyword evidence="3" id="KW-1133">Transmembrane helix</keyword>
<keyword evidence="3" id="KW-0812">Transmembrane</keyword>
<dbReference type="PANTHER" id="PTHR48081:SF8">
    <property type="entry name" value="ALPHA_BETA HYDROLASE FOLD-3 DOMAIN-CONTAINING PROTEIN-RELATED"/>
    <property type="match status" value="1"/>
</dbReference>
<dbReference type="Proteomes" id="UP001071777">
    <property type="component" value="Unassembled WGS sequence"/>
</dbReference>
<comment type="caution">
    <text evidence="5">The sequence shown here is derived from an EMBL/GenBank/DDBJ whole genome shotgun (WGS) entry which is preliminary data.</text>
</comment>
<sequence>MSHFRAGGLSRRRWALVVVLVVGVILYGWVDESLTLTESVVGRAMYAYTLFRSIASLVSYEEIERFRRTECSIYAKLIYGLSSRSGLGLIVEHSIGHGESQEWTVLSEYESPEIREMLGDRHWTEVDESGELTDGISMEMSRRLHKDEVVVSFIVSKELLERSAGLRQSLARPVECSAERFCSDLYFSESRVRVVHESGGGPASREDGGRERPGIVIYIHGGGFVFGDMATYERILQRHAVKLGSSKSPSVVAYIEYRKSPKWRYPVPLEDVVASISWIHRNAERLGLDPSRLVLVGDSAGGSLAASSIASCLSIKQQSETGKSAAMSRKFHSYCRWVDHVRFLGLIYPALCQKCITNSKLKSYRLGFLTLGSLLWFEKQHQSKYLENYLDWRPQPLLAPANILRKFPRTSIVLMKSDILYDDGRLMYEILAKLKVKTKLRTFTGFHGTYGSSWLPGGRDALEFINDEISETMDSL</sequence>
<reference evidence="5" key="1">
    <citation type="submission" date="2022-10" db="EMBL/GenBank/DDBJ databases">
        <title>Adaptive evolution leads to modifications in subtelomeric GC content in a zoonotic Cryptosporidium species.</title>
        <authorList>
            <person name="Li J."/>
            <person name="Feng Y."/>
            <person name="Xiao L."/>
        </authorList>
    </citation>
    <scope>NUCLEOTIDE SEQUENCE</scope>
    <source>
        <strain evidence="5">25894</strain>
    </source>
</reference>
<proteinExistence type="inferred from homology"/>
<protein>
    <submittedName>
        <fullName evidence="5">Lipase/esterase</fullName>
    </submittedName>
</protein>
<evidence type="ECO:0000313" key="6">
    <source>
        <dbReference type="Proteomes" id="UP001071777"/>
    </source>
</evidence>
<dbReference type="InterPro" id="IPR050300">
    <property type="entry name" value="GDXG_lipolytic_enzyme"/>
</dbReference>
<dbReference type="InterPro" id="IPR013094">
    <property type="entry name" value="AB_hydrolase_3"/>
</dbReference>
<evidence type="ECO:0000256" key="3">
    <source>
        <dbReference type="SAM" id="Phobius"/>
    </source>
</evidence>
<keyword evidence="6" id="KW-1185">Reference proteome</keyword>
<evidence type="ECO:0000259" key="4">
    <source>
        <dbReference type="Pfam" id="PF07859"/>
    </source>
</evidence>
<keyword evidence="2" id="KW-0378">Hydrolase</keyword>
<evidence type="ECO:0000313" key="5">
    <source>
        <dbReference type="EMBL" id="KAJ1605351.1"/>
    </source>
</evidence>
<feature type="transmembrane region" description="Helical" evidence="3">
    <location>
        <begin position="12"/>
        <end position="30"/>
    </location>
</feature>
<dbReference type="InterPro" id="IPR002168">
    <property type="entry name" value="Lipase_GDXG_HIS_AS"/>
</dbReference>
<gene>
    <name evidence="5" type="ORF">OJ252_3499</name>
</gene>
<evidence type="ECO:0000256" key="2">
    <source>
        <dbReference type="ARBA" id="ARBA00022801"/>
    </source>
</evidence>
<dbReference type="InterPro" id="IPR029058">
    <property type="entry name" value="AB_hydrolase_fold"/>
</dbReference>
<dbReference type="PANTHER" id="PTHR48081">
    <property type="entry name" value="AB HYDROLASE SUPERFAMILY PROTEIN C4A8.06C"/>
    <property type="match status" value="1"/>
</dbReference>
<keyword evidence="3" id="KW-0472">Membrane</keyword>
<comment type="similarity">
    <text evidence="1">Belongs to the 'GDXG' lipolytic enzyme family.</text>
</comment>
<dbReference type="EMBL" id="JAPCXB010000180">
    <property type="protein sequence ID" value="KAJ1605351.1"/>
    <property type="molecule type" value="Genomic_DNA"/>
</dbReference>
<feature type="domain" description="Alpha/beta hydrolase fold-3" evidence="4">
    <location>
        <begin position="216"/>
        <end position="445"/>
    </location>
</feature>
<name>A0ABQ8P2J7_9CRYT</name>
<dbReference type="SUPFAM" id="SSF53474">
    <property type="entry name" value="alpha/beta-Hydrolases"/>
    <property type="match status" value="1"/>
</dbReference>
<evidence type="ECO:0000256" key="1">
    <source>
        <dbReference type="ARBA" id="ARBA00010515"/>
    </source>
</evidence>